<dbReference type="GO" id="GO:0004222">
    <property type="term" value="F:metalloendopeptidase activity"/>
    <property type="evidence" value="ECO:0007669"/>
    <property type="project" value="InterPro"/>
</dbReference>
<dbReference type="AlphaFoldDB" id="A0A1I7XXW1"/>
<feature type="binding site" evidence="4">
    <location>
        <position position="88"/>
    </location>
    <ligand>
        <name>Zn(2+)</name>
        <dbReference type="ChEBI" id="CHEBI:29105"/>
        <note>catalytic</note>
    </ligand>
</feature>
<evidence type="ECO:0000256" key="1">
    <source>
        <dbReference type="ARBA" id="ARBA00004498"/>
    </source>
</evidence>
<evidence type="ECO:0000259" key="5">
    <source>
        <dbReference type="PROSITE" id="PS50215"/>
    </source>
</evidence>
<feature type="binding site" evidence="4">
    <location>
        <position position="84"/>
    </location>
    <ligand>
        <name>Zn(2+)</name>
        <dbReference type="ChEBI" id="CHEBI:29105"/>
        <note>catalytic</note>
    </ligand>
</feature>
<evidence type="ECO:0000256" key="4">
    <source>
        <dbReference type="PROSITE-ProRule" id="PRU00276"/>
    </source>
</evidence>
<keyword evidence="2" id="KW-0964">Secreted</keyword>
<evidence type="ECO:0000256" key="3">
    <source>
        <dbReference type="ARBA" id="ARBA00022729"/>
    </source>
</evidence>
<dbReference type="GO" id="GO:0046872">
    <property type="term" value="F:metal ion binding"/>
    <property type="evidence" value="ECO:0007669"/>
    <property type="project" value="UniProtKB-KW"/>
</dbReference>
<keyword evidence="7" id="KW-1185">Reference proteome</keyword>
<comment type="caution">
    <text evidence="4">Lacks conserved residue(s) required for the propagation of feature annotation.</text>
</comment>
<dbReference type="InterPro" id="IPR010909">
    <property type="entry name" value="PLAC"/>
</dbReference>
<keyword evidence="4" id="KW-0479">Metal-binding</keyword>
<reference evidence="8" key="1">
    <citation type="submission" date="2016-11" db="UniProtKB">
        <authorList>
            <consortium name="WormBaseParasite"/>
        </authorList>
    </citation>
    <scope>IDENTIFICATION</scope>
</reference>
<dbReference type="InterPro" id="IPR001590">
    <property type="entry name" value="Peptidase_M12B"/>
</dbReference>
<feature type="active site" evidence="4">
    <location>
        <position position="85"/>
    </location>
</feature>
<name>A0A1I7XXW1_9BILA</name>
<comment type="subcellular location">
    <subcellularLocation>
        <location evidence="1">Secreted</location>
        <location evidence="1">Extracellular space</location>
        <location evidence="1">Extracellular matrix</location>
    </subcellularLocation>
</comment>
<dbReference type="PROSITE" id="PS50900">
    <property type="entry name" value="PLAC"/>
    <property type="match status" value="1"/>
</dbReference>
<accession>A0A1I7XXW1</accession>
<dbReference type="GO" id="GO:0006509">
    <property type="term" value="P:membrane protein ectodomain proteolysis"/>
    <property type="evidence" value="ECO:0007669"/>
    <property type="project" value="TreeGrafter"/>
</dbReference>
<dbReference type="InterPro" id="IPR024079">
    <property type="entry name" value="MetalloPept_cat_dom_sf"/>
</dbReference>
<evidence type="ECO:0000313" key="7">
    <source>
        <dbReference type="Proteomes" id="UP000095287"/>
    </source>
</evidence>
<dbReference type="Pfam" id="PF01421">
    <property type="entry name" value="Reprolysin"/>
    <property type="match status" value="1"/>
</dbReference>
<keyword evidence="3" id="KW-0732">Signal</keyword>
<dbReference type="Proteomes" id="UP000095287">
    <property type="component" value="Unplaced"/>
</dbReference>
<dbReference type="SUPFAM" id="SSF55486">
    <property type="entry name" value="Metalloproteases ('zincins'), catalytic domain"/>
    <property type="match status" value="1"/>
</dbReference>
<keyword evidence="4" id="KW-0862">Zinc</keyword>
<dbReference type="Gene3D" id="3.40.390.10">
    <property type="entry name" value="Collagenase (Catalytic Domain)"/>
    <property type="match status" value="1"/>
</dbReference>
<feature type="domain" description="PLAC" evidence="6">
    <location>
        <begin position="212"/>
        <end position="250"/>
    </location>
</feature>
<protein>
    <submittedName>
        <fullName evidence="8">Peptidase M12B domain-containing protein</fullName>
    </submittedName>
</protein>
<dbReference type="PANTHER" id="PTHR11905">
    <property type="entry name" value="ADAM A DISINTEGRIN AND METALLOPROTEASE DOMAIN"/>
    <property type="match status" value="1"/>
</dbReference>
<keyword evidence="2" id="KW-0272">Extracellular matrix</keyword>
<sequence>MFRMSLAISALDAVNRVHVWIRKFAHLLPSHDHVVLITKFDLLSSRNDSATQGMAYVGAMCVLGDSSSVVEDIGGLTTAVIAAHEIAHSLGSYHDGSGEGKDCHRSANYLMSPVASGSEETSTFANSLLLSPCSTRQVENFLKSTQSICLRKRASQKEKQKFRKSLDIEQSNKIRPGELFDRNRQCQLAYGPHYGVCLWCISGSCVANIKFSKKDCNDVNHAFCQKMNLEEMCETETFGKICCSSCENYIYYSRMALKKHRKKVATKVVNVVEAMNSTNI</sequence>
<proteinExistence type="predicted"/>
<feature type="domain" description="Peptidase M12B" evidence="5">
    <location>
        <begin position="1"/>
        <end position="154"/>
    </location>
</feature>
<evidence type="ECO:0000259" key="6">
    <source>
        <dbReference type="PROSITE" id="PS50900"/>
    </source>
</evidence>
<feature type="binding site" evidence="4">
    <location>
        <position position="94"/>
    </location>
    <ligand>
        <name>Zn(2+)</name>
        <dbReference type="ChEBI" id="CHEBI:29105"/>
        <note>catalytic</note>
    </ligand>
</feature>
<dbReference type="WBParaSite" id="L893_g106.t1">
    <property type="protein sequence ID" value="L893_g106.t1"/>
    <property type="gene ID" value="L893_g106"/>
</dbReference>
<organism evidence="7 8">
    <name type="scientific">Steinernema glaseri</name>
    <dbReference type="NCBI Taxonomy" id="37863"/>
    <lineage>
        <taxon>Eukaryota</taxon>
        <taxon>Metazoa</taxon>
        <taxon>Ecdysozoa</taxon>
        <taxon>Nematoda</taxon>
        <taxon>Chromadorea</taxon>
        <taxon>Rhabditida</taxon>
        <taxon>Tylenchina</taxon>
        <taxon>Panagrolaimomorpha</taxon>
        <taxon>Strongyloidoidea</taxon>
        <taxon>Steinernematidae</taxon>
        <taxon>Steinernema</taxon>
    </lineage>
</organism>
<dbReference type="PROSITE" id="PS50215">
    <property type="entry name" value="ADAM_MEPRO"/>
    <property type="match status" value="1"/>
</dbReference>
<evidence type="ECO:0000313" key="8">
    <source>
        <dbReference type="WBParaSite" id="L893_g106.t1"/>
    </source>
</evidence>
<evidence type="ECO:0000256" key="2">
    <source>
        <dbReference type="ARBA" id="ARBA00022530"/>
    </source>
</evidence>
<dbReference type="PANTHER" id="PTHR11905:SF159">
    <property type="entry name" value="ADAM METALLOPROTEASE"/>
    <property type="match status" value="1"/>
</dbReference>